<keyword evidence="1" id="KW-0472">Membrane</keyword>
<evidence type="ECO:0000313" key="2">
    <source>
        <dbReference type="EMBL" id="HEW52890.1"/>
    </source>
</evidence>
<dbReference type="AlphaFoldDB" id="A0A7C2V910"/>
<organism evidence="2">
    <name type="scientific">Ignisphaera aggregans</name>
    <dbReference type="NCBI Taxonomy" id="334771"/>
    <lineage>
        <taxon>Archaea</taxon>
        <taxon>Thermoproteota</taxon>
        <taxon>Thermoprotei</taxon>
        <taxon>Desulfurococcales</taxon>
        <taxon>Desulfurococcaceae</taxon>
        <taxon>Ignisphaera</taxon>
    </lineage>
</organism>
<evidence type="ECO:0000256" key="1">
    <source>
        <dbReference type="SAM" id="Phobius"/>
    </source>
</evidence>
<gene>
    <name evidence="2" type="ORF">ENO77_01780</name>
</gene>
<keyword evidence="1" id="KW-1133">Transmembrane helix</keyword>
<accession>A0A7C2V910</accession>
<proteinExistence type="predicted"/>
<reference evidence="2" key="1">
    <citation type="journal article" date="2020" name="mSystems">
        <title>Genome- and Community-Level Interaction Insights into Carbon Utilization and Element Cycling Functions of Hydrothermarchaeota in Hydrothermal Sediment.</title>
        <authorList>
            <person name="Zhou Z."/>
            <person name="Liu Y."/>
            <person name="Xu W."/>
            <person name="Pan J."/>
            <person name="Luo Z.H."/>
            <person name="Li M."/>
        </authorList>
    </citation>
    <scope>NUCLEOTIDE SEQUENCE [LARGE SCALE GENOMIC DNA]</scope>
    <source>
        <strain evidence="2">SpSt-16</strain>
    </source>
</reference>
<comment type="caution">
    <text evidence="2">The sequence shown here is derived from an EMBL/GenBank/DDBJ whole genome shotgun (WGS) entry which is preliminary data.</text>
</comment>
<keyword evidence="1" id="KW-0812">Transmembrane</keyword>
<protein>
    <submittedName>
        <fullName evidence="2">Uncharacterized protein</fullName>
    </submittedName>
</protein>
<sequence>MFTVAYLVKYLPRLDVRERVGEVFTFKFDREFKAILTIEALEILALCLAPEIVLINYMMIALKMSFFQVMLVVALSTLASLPATHLSERYTLGIGSRLYPYTLY</sequence>
<name>A0A7C2V910_9CREN</name>
<feature type="transmembrane region" description="Helical" evidence="1">
    <location>
        <begin position="40"/>
        <end position="60"/>
    </location>
</feature>
<dbReference type="EMBL" id="DSGT01000005">
    <property type="protein sequence ID" value="HEW52890.1"/>
    <property type="molecule type" value="Genomic_DNA"/>
</dbReference>
<feature type="transmembrane region" description="Helical" evidence="1">
    <location>
        <begin position="66"/>
        <end position="87"/>
    </location>
</feature>